<reference evidence="2 3" key="3">
    <citation type="journal article" date="2015" name="Genome Announc.">
        <title>Draft Genome Sequence of the Archiascomycetous Yeast Saitoella complicata.</title>
        <authorList>
            <person name="Yamauchi K."/>
            <person name="Kondo S."/>
            <person name="Hamamoto M."/>
            <person name="Takahashi Y."/>
            <person name="Ogura Y."/>
            <person name="Hayashi T."/>
            <person name="Nishida H."/>
        </authorList>
    </citation>
    <scope>NUCLEOTIDE SEQUENCE [LARGE SCALE GENOMIC DNA]</scope>
    <source>
        <strain evidence="2 3">NRRL Y-17804</strain>
    </source>
</reference>
<dbReference type="PANTHER" id="PTHR42055:SF1">
    <property type="entry name" value="YALI0E03476P"/>
    <property type="match status" value="1"/>
</dbReference>
<dbReference type="EMBL" id="BACD03000037">
    <property type="protein sequence ID" value="GAO50800.1"/>
    <property type="molecule type" value="Genomic_DNA"/>
</dbReference>
<evidence type="ECO:0000313" key="2">
    <source>
        <dbReference type="EMBL" id="GAO50800.1"/>
    </source>
</evidence>
<comment type="caution">
    <text evidence="2">The sequence shown here is derived from an EMBL/GenBank/DDBJ whole genome shotgun (WGS) entry which is preliminary data.</text>
</comment>
<organism evidence="2 3">
    <name type="scientific">Saitoella complicata (strain BCRC 22490 / CBS 7301 / JCM 7358 / NBRC 10748 / NRRL Y-17804)</name>
    <dbReference type="NCBI Taxonomy" id="698492"/>
    <lineage>
        <taxon>Eukaryota</taxon>
        <taxon>Fungi</taxon>
        <taxon>Dikarya</taxon>
        <taxon>Ascomycota</taxon>
        <taxon>Taphrinomycotina</taxon>
        <taxon>Taphrinomycotina incertae sedis</taxon>
        <taxon>Saitoella</taxon>
    </lineage>
</organism>
<accession>A0A0E9NN04</accession>
<dbReference type="AlphaFoldDB" id="A0A0E9NN04"/>
<reference evidence="2 3" key="2">
    <citation type="journal article" date="2014" name="J. Gen. Appl. Microbiol.">
        <title>The early diverging ascomycetous budding yeast Saitoella complicata has three histone deacetylases belonging to the Clr6, Hos2, and Rpd3 lineages.</title>
        <authorList>
            <person name="Nishida H."/>
            <person name="Matsumoto T."/>
            <person name="Kondo S."/>
            <person name="Hamamoto M."/>
            <person name="Yoshikawa H."/>
        </authorList>
    </citation>
    <scope>NUCLEOTIDE SEQUENCE [LARGE SCALE GENOMIC DNA]</scope>
    <source>
        <strain evidence="2 3">NRRL Y-17804</strain>
    </source>
</reference>
<gene>
    <name evidence="2" type="ORF">G7K_4921-t1</name>
</gene>
<dbReference type="PANTHER" id="PTHR42055">
    <property type="entry name" value="YALI0E03476P"/>
    <property type="match status" value="1"/>
</dbReference>
<feature type="signal peptide" evidence="1">
    <location>
        <begin position="1"/>
        <end position="28"/>
    </location>
</feature>
<keyword evidence="3" id="KW-1185">Reference proteome</keyword>
<protein>
    <submittedName>
        <fullName evidence="2">Uncharacterized protein</fullName>
    </submittedName>
</protein>
<evidence type="ECO:0000313" key="3">
    <source>
        <dbReference type="Proteomes" id="UP000033140"/>
    </source>
</evidence>
<reference evidence="2 3" key="1">
    <citation type="journal article" date="2011" name="J. Gen. Appl. Microbiol.">
        <title>Draft genome sequencing of the enigmatic yeast Saitoella complicata.</title>
        <authorList>
            <person name="Nishida H."/>
            <person name="Hamamoto M."/>
            <person name="Sugiyama J."/>
        </authorList>
    </citation>
    <scope>NUCLEOTIDE SEQUENCE [LARGE SCALE GENOMIC DNA]</scope>
    <source>
        <strain evidence="2 3">NRRL Y-17804</strain>
    </source>
</reference>
<name>A0A0E9NN04_SAICN</name>
<feature type="chain" id="PRO_5002430532" evidence="1">
    <location>
        <begin position="29"/>
        <end position="521"/>
    </location>
</feature>
<dbReference type="Proteomes" id="UP000033140">
    <property type="component" value="Unassembled WGS sequence"/>
</dbReference>
<proteinExistence type="predicted"/>
<sequence>MVAMPRAMRRWSLLFIGLVAIIIWTVNGAVPKRLRFDGDWQSLPNRFNKEGWLSGVLPGSSTQKTRDFTRSDLPSLPTRCPVYTYFDPSQHGAATLATEQQLLLTWRRAFWAAGFLPAVLGPDDAMKDHRAIELAASYPGKKLPSDVASILAWAEKGTGGVLSDYRIVPLTMPDTTLLQELNNCKFDKLQAYESTGLGFIHASAEYANQLANHLIKPTNPGASALDQSKRLFEVHADPPPSIAYYSPANIENLGIKPEKLPEVVNSHLHESWIRAHNTTGITALDPFKKNKHAQFLSLSAYRTAYALSRCPPSPLSTPSCPPFHPDCVACVSITLTNTTNIPATTNEKSPFMVATIPHPRTFAAQFHQRTPLPADFVRRRVRRDLWTTAVTLSTMSKKAGAPARGEVVKRAVLGADEVVGRKSGAWTAWESGWDNLEWELGFTLPNSSSSPALAKIDAVIKEREDRYRSIWEPVSKAVMQKKVDRETALLEGNSLTDGEVWEFIMGLGVRREEELQRYANN</sequence>
<keyword evidence="1" id="KW-0732">Signal</keyword>
<evidence type="ECO:0000256" key="1">
    <source>
        <dbReference type="SAM" id="SignalP"/>
    </source>
</evidence>